<feature type="signal peptide" evidence="1">
    <location>
        <begin position="1"/>
        <end position="22"/>
    </location>
</feature>
<dbReference type="AlphaFoldDB" id="A0A1E4SH02"/>
<feature type="non-terminal residue" evidence="2">
    <location>
        <position position="95"/>
    </location>
</feature>
<feature type="chain" id="PRO_5009162770" evidence="1">
    <location>
        <begin position="23"/>
        <end position="95"/>
    </location>
</feature>
<keyword evidence="3" id="KW-1185">Reference proteome</keyword>
<dbReference type="Proteomes" id="UP000094285">
    <property type="component" value="Unassembled WGS sequence"/>
</dbReference>
<keyword evidence="1" id="KW-0732">Signal</keyword>
<proteinExistence type="predicted"/>
<sequence length="95" mass="10570">MQYTQLLAAALFAVASARAADAQDVEFITKLVNDAKAHQDDYLDFYGTATVDVPSEFLKLARKVQTYTDDSYTTLIDSENINVAQLESFASQLPW</sequence>
<gene>
    <name evidence="2" type="ORF">CANTADRAFT_36854</name>
</gene>
<evidence type="ECO:0000313" key="3">
    <source>
        <dbReference type="Proteomes" id="UP000094285"/>
    </source>
</evidence>
<dbReference type="EMBL" id="KV453913">
    <property type="protein sequence ID" value="ODV78784.1"/>
    <property type="molecule type" value="Genomic_DNA"/>
</dbReference>
<reference evidence="3" key="1">
    <citation type="submission" date="2016-05" db="EMBL/GenBank/DDBJ databases">
        <title>Comparative genomics of biotechnologically important yeasts.</title>
        <authorList>
            <consortium name="DOE Joint Genome Institute"/>
            <person name="Riley R."/>
            <person name="Haridas S."/>
            <person name="Wolfe K.H."/>
            <person name="Lopes M.R."/>
            <person name="Hittinger C.T."/>
            <person name="Goker M."/>
            <person name="Salamov A."/>
            <person name="Wisecaver J."/>
            <person name="Long T.M."/>
            <person name="Aerts A.L."/>
            <person name="Barry K."/>
            <person name="Choi C."/>
            <person name="Clum A."/>
            <person name="Coughlan A.Y."/>
            <person name="Deshpande S."/>
            <person name="Douglass A.P."/>
            <person name="Hanson S.J."/>
            <person name="Klenk H.-P."/>
            <person name="Labutti K."/>
            <person name="Lapidus A."/>
            <person name="Lindquist E."/>
            <person name="Lipzen A."/>
            <person name="Meier-Kolthoff J.P."/>
            <person name="Ohm R.A."/>
            <person name="Otillar R.P."/>
            <person name="Pangilinan J."/>
            <person name="Peng Y."/>
            <person name="Rokas A."/>
            <person name="Rosa C.A."/>
            <person name="Scheuner C."/>
            <person name="Sibirny A.A."/>
            <person name="Slot J.C."/>
            <person name="Stielow J.B."/>
            <person name="Sun H."/>
            <person name="Kurtzman C.P."/>
            <person name="Blackwell M."/>
            <person name="Grigoriev I.V."/>
            <person name="Jeffries T.W."/>
        </authorList>
    </citation>
    <scope>NUCLEOTIDE SEQUENCE [LARGE SCALE GENOMIC DNA]</scope>
    <source>
        <strain evidence="3">NRRL Y-17324</strain>
    </source>
</reference>
<name>A0A1E4SH02_9ASCO</name>
<protein>
    <submittedName>
        <fullName evidence="2">Uncharacterized protein</fullName>
    </submittedName>
</protein>
<organism evidence="2 3">
    <name type="scientific">Suhomyces tanzawaensis NRRL Y-17324</name>
    <dbReference type="NCBI Taxonomy" id="984487"/>
    <lineage>
        <taxon>Eukaryota</taxon>
        <taxon>Fungi</taxon>
        <taxon>Dikarya</taxon>
        <taxon>Ascomycota</taxon>
        <taxon>Saccharomycotina</taxon>
        <taxon>Pichiomycetes</taxon>
        <taxon>Debaryomycetaceae</taxon>
        <taxon>Suhomyces</taxon>
    </lineage>
</organism>
<dbReference type="Pfam" id="PF00660">
    <property type="entry name" value="SRP1_TIP1"/>
    <property type="match status" value="1"/>
</dbReference>
<accession>A0A1E4SH02</accession>
<dbReference type="RefSeq" id="XP_020063906.1">
    <property type="nucleotide sequence ID" value="XM_020208701.1"/>
</dbReference>
<evidence type="ECO:0000256" key="1">
    <source>
        <dbReference type="SAM" id="SignalP"/>
    </source>
</evidence>
<dbReference type="OrthoDB" id="4069694at2759"/>
<dbReference type="GeneID" id="30982838"/>
<dbReference type="InterPro" id="IPR000992">
    <property type="entry name" value="SRP1_TIP1"/>
</dbReference>
<evidence type="ECO:0000313" key="2">
    <source>
        <dbReference type="EMBL" id="ODV78784.1"/>
    </source>
</evidence>